<dbReference type="Pfam" id="PF00440">
    <property type="entry name" value="TetR_N"/>
    <property type="match status" value="1"/>
</dbReference>
<dbReference type="InterPro" id="IPR023772">
    <property type="entry name" value="DNA-bd_HTH_TetR-type_CS"/>
</dbReference>
<dbReference type="PROSITE" id="PS01081">
    <property type="entry name" value="HTH_TETR_1"/>
    <property type="match status" value="1"/>
</dbReference>
<keyword evidence="7" id="KW-1185">Reference proteome</keyword>
<gene>
    <name evidence="6" type="ORF">GCM10009749_26880</name>
</gene>
<dbReference type="InterPro" id="IPR001647">
    <property type="entry name" value="HTH_TetR"/>
</dbReference>
<evidence type="ECO:0000256" key="2">
    <source>
        <dbReference type="ARBA" id="ARBA00023125"/>
    </source>
</evidence>
<reference evidence="6 7" key="1">
    <citation type="journal article" date="2019" name="Int. J. Syst. Evol. Microbiol.">
        <title>The Global Catalogue of Microorganisms (GCM) 10K type strain sequencing project: providing services to taxonomists for standard genome sequencing and annotation.</title>
        <authorList>
            <consortium name="The Broad Institute Genomics Platform"/>
            <consortium name="The Broad Institute Genome Sequencing Center for Infectious Disease"/>
            <person name="Wu L."/>
            <person name="Ma J."/>
        </authorList>
    </citation>
    <scope>NUCLEOTIDE SEQUENCE [LARGE SCALE GENOMIC DNA]</scope>
    <source>
        <strain evidence="6 7">JCM 14322</strain>
    </source>
</reference>
<feature type="DNA-binding region" description="H-T-H motif" evidence="4">
    <location>
        <begin position="35"/>
        <end position="54"/>
    </location>
</feature>
<dbReference type="PRINTS" id="PR00455">
    <property type="entry name" value="HTHTETR"/>
</dbReference>
<dbReference type="EMBL" id="BAAANJ010000011">
    <property type="protein sequence ID" value="GAA1815718.1"/>
    <property type="molecule type" value="Genomic_DNA"/>
</dbReference>
<keyword evidence="2 4" id="KW-0238">DNA-binding</keyword>
<protein>
    <submittedName>
        <fullName evidence="6">TetR family transcriptional regulator</fullName>
    </submittedName>
</protein>
<dbReference type="Pfam" id="PF17754">
    <property type="entry name" value="TetR_C_14"/>
    <property type="match status" value="1"/>
</dbReference>
<feature type="domain" description="HTH tetR-type" evidence="5">
    <location>
        <begin position="12"/>
        <end position="72"/>
    </location>
</feature>
<proteinExistence type="predicted"/>
<accession>A0ABN2M9Z2</accession>
<comment type="caution">
    <text evidence="6">The sequence shown here is derived from an EMBL/GenBank/DDBJ whole genome shotgun (WGS) entry which is preliminary data.</text>
</comment>
<keyword evidence="3" id="KW-0804">Transcription</keyword>
<dbReference type="InterPro" id="IPR009057">
    <property type="entry name" value="Homeodomain-like_sf"/>
</dbReference>
<evidence type="ECO:0000256" key="3">
    <source>
        <dbReference type="ARBA" id="ARBA00023163"/>
    </source>
</evidence>
<dbReference type="RefSeq" id="WP_344296831.1">
    <property type="nucleotide sequence ID" value="NZ_BAAANJ010000011.1"/>
</dbReference>
<evidence type="ECO:0000313" key="7">
    <source>
        <dbReference type="Proteomes" id="UP001500002"/>
    </source>
</evidence>
<evidence type="ECO:0000259" key="5">
    <source>
        <dbReference type="PROSITE" id="PS50977"/>
    </source>
</evidence>
<dbReference type="SUPFAM" id="SSF46689">
    <property type="entry name" value="Homeodomain-like"/>
    <property type="match status" value="1"/>
</dbReference>
<dbReference type="PANTHER" id="PTHR30055">
    <property type="entry name" value="HTH-TYPE TRANSCRIPTIONAL REGULATOR RUTR"/>
    <property type="match status" value="1"/>
</dbReference>
<evidence type="ECO:0000256" key="1">
    <source>
        <dbReference type="ARBA" id="ARBA00023015"/>
    </source>
</evidence>
<dbReference type="InterPro" id="IPR041347">
    <property type="entry name" value="MftR_C"/>
</dbReference>
<dbReference type="Gene3D" id="1.10.357.10">
    <property type="entry name" value="Tetracycline Repressor, domain 2"/>
    <property type="match status" value="1"/>
</dbReference>
<dbReference type="PROSITE" id="PS50977">
    <property type="entry name" value="HTH_TETR_2"/>
    <property type="match status" value="1"/>
</dbReference>
<name>A0ABN2M9Z2_9MICO</name>
<dbReference type="Gene3D" id="1.10.10.60">
    <property type="entry name" value="Homeodomain-like"/>
    <property type="match status" value="1"/>
</dbReference>
<dbReference type="Proteomes" id="UP001500002">
    <property type="component" value="Unassembled WGS sequence"/>
</dbReference>
<evidence type="ECO:0000256" key="4">
    <source>
        <dbReference type="PROSITE-ProRule" id="PRU00335"/>
    </source>
</evidence>
<keyword evidence="1" id="KW-0805">Transcription regulation</keyword>
<evidence type="ECO:0000313" key="6">
    <source>
        <dbReference type="EMBL" id="GAA1815718.1"/>
    </source>
</evidence>
<dbReference type="PANTHER" id="PTHR30055:SF238">
    <property type="entry name" value="MYCOFACTOCIN BIOSYNTHESIS TRANSCRIPTIONAL REGULATOR MFTR-RELATED"/>
    <property type="match status" value="1"/>
</dbReference>
<organism evidence="6 7">
    <name type="scientific">Agromyces neolithicus</name>
    <dbReference type="NCBI Taxonomy" id="269420"/>
    <lineage>
        <taxon>Bacteria</taxon>
        <taxon>Bacillati</taxon>
        <taxon>Actinomycetota</taxon>
        <taxon>Actinomycetes</taxon>
        <taxon>Micrococcales</taxon>
        <taxon>Microbacteriaceae</taxon>
        <taxon>Agromyces</taxon>
    </lineage>
</organism>
<dbReference type="InterPro" id="IPR050109">
    <property type="entry name" value="HTH-type_TetR-like_transc_reg"/>
</dbReference>
<sequence>MVKTTAWDRQREAVREEITQTAIDLFLRQGFDATTIDQILEQVGVSRRSFFRYFGTKEDVVLGDLVSRGVAIAEALARRPAQEEPWDAIRAAFHEAQEISALDKQSTLALGRMLFDTPSLLARHVEKRLRWQELLVPLIAARLPSGGDRDLQAHAIVASALSCLDAASRAWLRSSGEAELGDLYDQAVAAVRR</sequence>